<keyword evidence="3" id="KW-1185">Reference proteome</keyword>
<dbReference type="Proteomes" id="UP001159363">
    <property type="component" value="Chromosome 1"/>
</dbReference>
<accession>A0ABQ9IIC6</accession>
<feature type="compositionally biased region" description="Polar residues" evidence="1">
    <location>
        <begin position="105"/>
        <end position="114"/>
    </location>
</feature>
<evidence type="ECO:0000256" key="1">
    <source>
        <dbReference type="SAM" id="MobiDB-lite"/>
    </source>
</evidence>
<sequence>MVRLLTSQQGEPGSIPCRFSPDFRMWESWRTMPLIGGFSLGSPPFFSFNAAAATEFGIALQVSEVSGDIWAALNSEVLRADEGEARYGAAPECNGGGTGDPRENPPTSTITTCENPGAAPPGIESDSPRWERCIADTVNNPIARPHAWHDQAR</sequence>
<evidence type="ECO:0000313" key="2">
    <source>
        <dbReference type="EMBL" id="KAJ8895583.1"/>
    </source>
</evidence>
<feature type="region of interest" description="Disordered" evidence="1">
    <location>
        <begin position="89"/>
        <end position="128"/>
    </location>
</feature>
<dbReference type="EMBL" id="JARBHB010000001">
    <property type="protein sequence ID" value="KAJ8895583.1"/>
    <property type="molecule type" value="Genomic_DNA"/>
</dbReference>
<name>A0ABQ9IIC6_9NEOP</name>
<evidence type="ECO:0000313" key="3">
    <source>
        <dbReference type="Proteomes" id="UP001159363"/>
    </source>
</evidence>
<gene>
    <name evidence="2" type="ORF">PR048_000919</name>
</gene>
<comment type="caution">
    <text evidence="2">The sequence shown here is derived from an EMBL/GenBank/DDBJ whole genome shotgun (WGS) entry which is preliminary data.</text>
</comment>
<organism evidence="2 3">
    <name type="scientific">Dryococelus australis</name>
    <dbReference type="NCBI Taxonomy" id="614101"/>
    <lineage>
        <taxon>Eukaryota</taxon>
        <taxon>Metazoa</taxon>
        <taxon>Ecdysozoa</taxon>
        <taxon>Arthropoda</taxon>
        <taxon>Hexapoda</taxon>
        <taxon>Insecta</taxon>
        <taxon>Pterygota</taxon>
        <taxon>Neoptera</taxon>
        <taxon>Polyneoptera</taxon>
        <taxon>Phasmatodea</taxon>
        <taxon>Verophasmatodea</taxon>
        <taxon>Anareolatae</taxon>
        <taxon>Phasmatidae</taxon>
        <taxon>Eurycanthinae</taxon>
        <taxon>Dryococelus</taxon>
    </lineage>
</organism>
<protein>
    <submittedName>
        <fullName evidence="2">Uncharacterized protein</fullName>
    </submittedName>
</protein>
<reference evidence="2 3" key="1">
    <citation type="submission" date="2023-02" db="EMBL/GenBank/DDBJ databases">
        <title>LHISI_Scaffold_Assembly.</title>
        <authorList>
            <person name="Stuart O.P."/>
            <person name="Cleave R."/>
            <person name="Magrath M.J.L."/>
            <person name="Mikheyev A.S."/>
        </authorList>
    </citation>
    <scope>NUCLEOTIDE SEQUENCE [LARGE SCALE GENOMIC DNA]</scope>
    <source>
        <strain evidence="2">Daus_M_001</strain>
        <tissue evidence="2">Leg muscle</tissue>
    </source>
</reference>
<proteinExistence type="predicted"/>